<dbReference type="InterPro" id="IPR002641">
    <property type="entry name" value="PNPLA_dom"/>
</dbReference>
<comment type="caution">
    <text evidence="5">The sequence shown here is derived from an EMBL/GenBank/DDBJ whole genome shotgun (WGS) entry which is preliminary data.</text>
</comment>
<dbReference type="InterPro" id="IPR016035">
    <property type="entry name" value="Acyl_Trfase/lysoPLipase"/>
</dbReference>
<keyword evidence="3" id="KW-0442">Lipid degradation</keyword>
<comment type="similarity">
    <text evidence="1">Belongs to the patatin family.</text>
</comment>
<dbReference type="SUPFAM" id="SSF52151">
    <property type="entry name" value="FabD/lysophospholipase-like"/>
    <property type="match status" value="1"/>
</dbReference>
<feature type="short sequence motif" description="GXSXG" evidence="3">
    <location>
        <begin position="51"/>
        <end position="55"/>
    </location>
</feature>
<sequence>MAKYTRILSIDGGGIRGIIPGQVAVSIEEKLQQKSGNPDAKIADYFDLIAGTSAGGILTCLYLFPDPENPTRPRWSAQDAVNVSIKSGRDVFKSSFWQTLTSLDGLVDEKYSSDRLEKFFLEHFGDCQLSELLKPCLITSYDIERRKAHFFDQIDALNHPEEDYFIRDIARATSAAPSYFEVPKIHSLTNESYVLVDGGVFANNPALCAYAEVRNKFRIPEDRADKGPTAKDMVILSLGTGEAQKKYPYEEAKDWGQVEWIEPLISMMMTGVAETVNYQLIQIFDAIERPNQYLRITPNLSLYEEPLPIDDPSEPKLSQLIKIGKEQVEKHNQELDRFIDLLLAE</sequence>
<proteinExistence type="inferred from homology"/>
<dbReference type="GO" id="GO:0004620">
    <property type="term" value="F:phospholipase activity"/>
    <property type="evidence" value="ECO:0007669"/>
    <property type="project" value="TreeGrafter"/>
</dbReference>
<feature type="short sequence motif" description="DGA/G" evidence="3">
    <location>
        <begin position="197"/>
        <end position="199"/>
    </location>
</feature>
<dbReference type="PROSITE" id="PS51635">
    <property type="entry name" value="PNPLA"/>
    <property type="match status" value="1"/>
</dbReference>
<dbReference type="EMBL" id="NXIB02000006">
    <property type="protein sequence ID" value="PHX57069.1"/>
    <property type="molecule type" value="Genomic_DNA"/>
</dbReference>
<dbReference type="Proteomes" id="UP000226442">
    <property type="component" value="Unassembled WGS sequence"/>
</dbReference>
<evidence type="ECO:0000259" key="4">
    <source>
        <dbReference type="PROSITE" id="PS51635"/>
    </source>
</evidence>
<name>A0A2G4F5P8_9CYAN</name>
<dbReference type="AlphaFoldDB" id="A0A2G4F5P8"/>
<dbReference type="Pfam" id="PF01734">
    <property type="entry name" value="Patatin"/>
    <property type="match status" value="1"/>
</dbReference>
<feature type="short sequence motif" description="GXGXXG" evidence="3">
    <location>
        <begin position="12"/>
        <end position="17"/>
    </location>
</feature>
<evidence type="ECO:0000313" key="6">
    <source>
        <dbReference type="Proteomes" id="UP000226442"/>
    </source>
</evidence>
<feature type="active site" description="Proton acceptor" evidence="3">
    <location>
        <position position="197"/>
    </location>
</feature>
<protein>
    <submittedName>
        <fullName evidence="5">Patatin</fullName>
    </submittedName>
</protein>
<keyword evidence="3" id="KW-0378">Hydrolase</keyword>
<feature type="active site" description="Nucleophile" evidence="3">
    <location>
        <position position="53"/>
    </location>
</feature>
<dbReference type="GO" id="GO:0047372">
    <property type="term" value="F:monoacylglycerol lipase activity"/>
    <property type="evidence" value="ECO:0007669"/>
    <property type="project" value="TreeGrafter"/>
</dbReference>
<evidence type="ECO:0000256" key="2">
    <source>
        <dbReference type="ARBA" id="ARBA00023098"/>
    </source>
</evidence>
<dbReference type="GO" id="GO:0016042">
    <property type="term" value="P:lipid catabolic process"/>
    <property type="evidence" value="ECO:0007669"/>
    <property type="project" value="UniProtKB-UniRule"/>
</dbReference>
<dbReference type="RefSeq" id="WP_096828749.1">
    <property type="nucleotide sequence ID" value="NZ_NXIB02000006.1"/>
</dbReference>
<evidence type="ECO:0000256" key="3">
    <source>
        <dbReference type="PROSITE-ProRule" id="PRU01161"/>
    </source>
</evidence>
<gene>
    <name evidence="5" type="ORF">CP500_001970</name>
</gene>
<reference evidence="5" key="1">
    <citation type="submission" date="2017-10" db="EMBL/GenBank/DDBJ databases">
        <title>Draft genome sequence of the planktic cyanobacteria Tychonema bourrellyi isolated from alpine lentic freshwater.</title>
        <authorList>
            <person name="Tett A."/>
            <person name="Armanini F."/>
            <person name="Asnicar F."/>
            <person name="Boscaini A."/>
            <person name="Pasolli E."/>
            <person name="Zolfo M."/>
            <person name="Donati C."/>
            <person name="Salmaso N."/>
            <person name="Segata N."/>
        </authorList>
    </citation>
    <scope>NUCLEOTIDE SEQUENCE</scope>
    <source>
        <strain evidence="5">FEM_GT703</strain>
    </source>
</reference>
<dbReference type="Gene3D" id="3.40.1090.10">
    <property type="entry name" value="Cytosolic phospholipase A2 catalytic domain"/>
    <property type="match status" value="1"/>
</dbReference>
<dbReference type="PANTHER" id="PTHR32176">
    <property type="entry name" value="XYLOSE ISOMERASE"/>
    <property type="match status" value="1"/>
</dbReference>
<dbReference type="PANTHER" id="PTHR32176:SF92">
    <property type="entry name" value="XYLOSE ISOMERASE"/>
    <property type="match status" value="1"/>
</dbReference>
<keyword evidence="6" id="KW-1185">Reference proteome</keyword>
<feature type="domain" description="PNPLA" evidence="4">
    <location>
        <begin position="8"/>
        <end position="210"/>
    </location>
</feature>
<keyword evidence="2 3" id="KW-0443">Lipid metabolism</keyword>
<dbReference type="OrthoDB" id="9807112at2"/>
<organism evidence="5 6">
    <name type="scientific">Tychonema bourrellyi FEM_GT703</name>
    <dbReference type="NCBI Taxonomy" id="2040638"/>
    <lineage>
        <taxon>Bacteria</taxon>
        <taxon>Bacillati</taxon>
        <taxon>Cyanobacteriota</taxon>
        <taxon>Cyanophyceae</taxon>
        <taxon>Oscillatoriophycideae</taxon>
        <taxon>Oscillatoriales</taxon>
        <taxon>Microcoleaceae</taxon>
        <taxon>Tychonema</taxon>
    </lineage>
</organism>
<evidence type="ECO:0000313" key="5">
    <source>
        <dbReference type="EMBL" id="PHX57069.1"/>
    </source>
</evidence>
<evidence type="ECO:0000256" key="1">
    <source>
        <dbReference type="ARBA" id="ARBA00010240"/>
    </source>
</evidence>
<accession>A0A2G4F5P8</accession>